<dbReference type="KEGG" id="eus:EUTSA_v10019401mg"/>
<dbReference type="OrthoDB" id="1046889at2759"/>
<name>V4K7X3_EUTSA</name>
<evidence type="ECO:0000256" key="1">
    <source>
        <dbReference type="SAM" id="Phobius"/>
    </source>
</evidence>
<dbReference type="OMA" id="ICREHCK"/>
<gene>
    <name evidence="2" type="ORF">EUTSA_v10019401mg</name>
</gene>
<reference evidence="2 3" key="1">
    <citation type="journal article" date="2013" name="Front. Plant Sci.">
        <title>The Reference Genome of the Halophytic Plant Eutrema salsugineum.</title>
        <authorList>
            <person name="Yang R."/>
            <person name="Jarvis D.E."/>
            <person name="Chen H."/>
            <person name="Beilstein M.A."/>
            <person name="Grimwood J."/>
            <person name="Jenkins J."/>
            <person name="Shu S."/>
            <person name="Prochnik S."/>
            <person name="Xin M."/>
            <person name="Ma C."/>
            <person name="Schmutz J."/>
            <person name="Wing R.A."/>
            <person name="Mitchell-Olds T."/>
            <person name="Schumaker K.S."/>
            <person name="Wang X."/>
        </authorList>
    </citation>
    <scope>NUCLEOTIDE SEQUENCE [LARGE SCALE GENOMIC DNA]</scope>
</reference>
<dbReference type="EMBL" id="KI517953">
    <property type="protein sequence ID" value="ESQ27084.1"/>
    <property type="molecule type" value="Genomic_DNA"/>
</dbReference>
<evidence type="ECO:0000313" key="2">
    <source>
        <dbReference type="EMBL" id="ESQ27084.1"/>
    </source>
</evidence>
<dbReference type="AlphaFoldDB" id="V4K7X3"/>
<keyword evidence="1" id="KW-0812">Transmembrane</keyword>
<feature type="transmembrane region" description="Helical" evidence="1">
    <location>
        <begin position="6"/>
        <end position="23"/>
    </location>
</feature>
<proteinExistence type="predicted"/>
<evidence type="ECO:0000313" key="3">
    <source>
        <dbReference type="Proteomes" id="UP000030689"/>
    </source>
</evidence>
<keyword evidence="1" id="KW-0472">Membrane</keyword>
<keyword evidence="3" id="KW-1185">Reference proteome</keyword>
<dbReference type="Gramene" id="ESQ27084">
    <property type="protein sequence ID" value="ESQ27084"/>
    <property type="gene ID" value="EUTSA_v10019401mg"/>
</dbReference>
<protein>
    <submittedName>
        <fullName evidence="2">Uncharacterized protein</fullName>
    </submittedName>
</protein>
<dbReference type="Proteomes" id="UP000030689">
    <property type="component" value="Unassembled WGS sequence"/>
</dbReference>
<organism evidence="2 3">
    <name type="scientific">Eutrema salsugineum</name>
    <name type="common">Saltwater cress</name>
    <name type="synonym">Sisymbrium salsugineum</name>
    <dbReference type="NCBI Taxonomy" id="72664"/>
    <lineage>
        <taxon>Eukaryota</taxon>
        <taxon>Viridiplantae</taxon>
        <taxon>Streptophyta</taxon>
        <taxon>Embryophyta</taxon>
        <taxon>Tracheophyta</taxon>
        <taxon>Spermatophyta</taxon>
        <taxon>Magnoliopsida</taxon>
        <taxon>eudicotyledons</taxon>
        <taxon>Gunneridae</taxon>
        <taxon>Pentapetalae</taxon>
        <taxon>rosids</taxon>
        <taxon>malvids</taxon>
        <taxon>Brassicales</taxon>
        <taxon>Brassicaceae</taxon>
        <taxon>Eutremeae</taxon>
        <taxon>Eutrema</taxon>
    </lineage>
</organism>
<accession>V4K7X3</accession>
<sequence length="77" mass="8571">MGKEVTRMVGIMMMILIIAVNVIEEGEAKTEIECSVICREHCKRTSPASECAACRKKCYASPPVARNRDVSTIRINK</sequence>
<keyword evidence="1" id="KW-1133">Transmembrane helix</keyword>